<dbReference type="InterPro" id="IPR010021">
    <property type="entry name" value="PGPP1/Gep4"/>
</dbReference>
<dbReference type="InterPro" id="IPR036412">
    <property type="entry name" value="HAD-like_sf"/>
</dbReference>
<dbReference type="SUPFAM" id="SSF56784">
    <property type="entry name" value="HAD-like"/>
    <property type="match status" value="1"/>
</dbReference>
<dbReference type="PANTHER" id="PTHR19288:SF25">
    <property type="entry name" value="PHOSPHATIDYLGLYCEROPHOSPHATASE GEP4, MITOCHONDRIAL"/>
    <property type="match status" value="1"/>
</dbReference>
<dbReference type="FunFam" id="3.40.50.1000:FF:000165">
    <property type="entry name" value="HAD superfamily phosphatase"/>
    <property type="match status" value="1"/>
</dbReference>
<organism evidence="1 2">
    <name type="scientific">Beauveria bassiana</name>
    <name type="common">White muscardine disease fungus</name>
    <name type="synonym">Tritirachium shiotae</name>
    <dbReference type="NCBI Taxonomy" id="176275"/>
    <lineage>
        <taxon>Eukaryota</taxon>
        <taxon>Fungi</taxon>
        <taxon>Dikarya</taxon>
        <taxon>Ascomycota</taxon>
        <taxon>Pezizomycotina</taxon>
        <taxon>Sordariomycetes</taxon>
        <taxon>Hypocreomycetidae</taxon>
        <taxon>Hypocreales</taxon>
        <taxon>Cordycipitaceae</taxon>
        <taxon>Beauveria</taxon>
    </lineage>
</organism>
<gene>
    <name evidence="1" type="primary">GEP4</name>
    <name evidence="1" type="ORF">BM221_005414</name>
</gene>
<name>A0A2N6NNI7_BEABA</name>
<evidence type="ECO:0000313" key="1">
    <source>
        <dbReference type="EMBL" id="PMB68830.1"/>
    </source>
</evidence>
<protein>
    <submittedName>
        <fullName evidence="1">Phosphatidylglycerophosphatase GEP4, mitochondrial</fullName>
    </submittedName>
</protein>
<dbReference type="GO" id="GO:0032049">
    <property type="term" value="P:cardiolipin biosynthetic process"/>
    <property type="evidence" value="ECO:0007669"/>
    <property type="project" value="TreeGrafter"/>
</dbReference>
<dbReference type="GO" id="GO:0005739">
    <property type="term" value="C:mitochondrion"/>
    <property type="evidence" value="ECO:0007669"/>
    <property type="project" value="TreeGrafter"/>
</dbReference>
<dbReference type="OMA" id="MLMANMM"/>
<dbReference type="PANTHER" id="PTHR19288">
    <property type="entry name" value="4-NITROPHENYLPHOSPHATASE-RELATED"/>
    <property type="match status" value="1"/>
</dbReference>
<dbReference type="Gene3D" id="3.40.50.1000">
    <property type="entry name" value="HAD superfamily/HAD-like"/>
    <property type="match status" value="1"/>
</dbReference>
<accession>A0A2N6NNI7</accession>
<evidence type="ECO:0000313" key="2">
    <source>
        <dbReference type="Proteomes" id="UP000235728"/>
    </source>
</evidence>
<reference evidence="1 2" key="1">
    <citation type="journal article" date="2016" name="Appl. Microbiol. Biotechnol.">
        <title>Characterization of T-DNA insertion mutants with decreased virulence in the entomopathogenic fungus Beauveria bassiana JEF-007.</title>
        <authorList>
            <person name="Kim S."/>
            <person name="Lee S.J."/>
            <person name="Nai Y.S."/>
            <person name="Yu J.S."/>
            <person name="Lee M.R."/>
            <person name="Yang Y.T."/>
            <person name="Kim J.S."/>
        </authorList>
    </citation>
    <scope>NUCLEOTIDE SEQUENCE [LARGE SCALE GENOMIC DNA]</scope>
    <source>
        <strain evidence="1 2">JEF-007</strain>
    </source>
</reference>
<dbReference type="EMBL" id="MRVG01000005">
    <property type="protein sequence ID" value="PMB68830.1"/>
    <property type="molecule type" value="Genomic_DNA"/>
</dbReference>
<dbReference type="Pfam" id="PF09419">
    <property type="entry name" value="PGP_phosphatase"/>
    <property type="match status" value="1"/>
</dbReference>
<comment type="caution">
    <text evidence="1">The sequence shown here is derived from an EMBL/GenBank/DDBJ whole genome shotgun (WGS) entry which is preliminary data.</text>
</comment>
<sequence>MSRLAPIAGFIRSNHITIVCITAMNLNLSASLNATRLLFKPSICLPHHTVSTFNDLPIPLDSVLHARGLKANIRAVVLDKDDCFAYPDAKEVYGPYKNHFEKLRKAYPGRKLLVVSNTSGATTWDKNLSQAAEVERSTGVHVLPHAVKKPGCGPEIMAYFEKHPETGVTDPSQVAVVGDRLTTDMMLANMMGGWSFWIRDGVVPMRQKSIVSTGGQGKLWGVKKLLVC</sequence>
<dbReference type="Proteomes" id="UP000235728">
    <property type="component" value="Unassembled WGS sequence"/>
</dbReference>
<dbReference type="InterPro" id="IPR023214">
    <property type="entry name" value="HAD_sf"/>
</dbReference>
<dbReference type="AlphaFoldDB" id="A0A2N6NNI7"/>
<dbReference type="GO" id="GO:0008962">
    <property type="term" value="F:phosphatidylglycerophosphatase activity"/>
    <property type="evidence" value="ECO:0007669"/>
    <property type="project" value="InterPro"/>
</dbReference>
<proteinExistence type="predicted"/>
<dbReference type="InterPro" id="IPR027706">
    <property type="entry name" value="PGP_Pase"/>
</dbReference>
<dbReference type="NCBIfam" id="TIGR01668">
    <property type="entry name" value="YqeG_hyp_ppase"/>
    <property type="match status" value="1"/>
</dbReference>